<proteinExistence type="predicted"/>
<evidence type="ECO:0000313" key="1">
    <source>
        <dbReference type="EMBL" id="HGW92761.1"/>
    </source>
</evidence>
<name>A0A832H2M3_9CYAN</name>
<dbReference type="EMBL" id="DSRD01000034">
    <property type="protein sequence ID" value="HGW92761.1"/>
    <property type="molecule type" value="Genomic_DNA"/>
</dbReference>
<reference evidence="1" key="1">
    <citation type="journal article" date="2020" name="mSystems">
        <title>Genome- and Community-Level Interaction Insights into Carbon Utilization and Element Cycling Functions of Hydrothermarchaeota in Hydrothermal Sediment.</title>
        <authorList>
            <person name="Zhou Z."/>
            <person name="Liu Y."/>
            <person name="Xu W."/>
            <person name="Pan J."/>
            <person name="Luo Z.H."/>
            <person name="Li M."/>
        </authorList>
    </citation>
    <scope>NUCLEOTIDE SEQUENCE [LARGE SCALE GENOMIC DNA]</scope>
    <source>
        <strain evidence="1">SpSt-402</strain>
    </source>
</reference>
<comment type="caution">
    <text evidence="1">The sequence shown here is derived from an EMBL/GenBank/DDBJ whole genome shotgun (WGS) entry which is preliminary data.</text>
</comment>
<sequence>MLGNYPSQRYEQSRFGKDFPVSAKTDRAWIPGSPGYRQIVTAKPLLMAVGDRQSSYPLHGKRF</sequence>
<organism evidence="1">
    <name type="scientific">Oscillatoriales cyanobacterium SpSt-402</name>
    <dbReference type="NCBI Taxonomy" id="2282168"/>
    <lineage>
        <taxon>Bacteria</taxon>
        <taxon>Bacillati</taxon>
        <taxon>Cyanobacteriota</taxon>
        <taxon>Cyanophyceae</taxon>
        <taxon>Oscillatoriophycideae</taxon>
        <taxon>Oscillatoriales</taxon>
    </lineage>
</organism>
<dbReference type="AlphaFoldDB" id="A0A832H2M3"/>
<protein>
    <submittedName>
        <fullName evidence="1">Uncharacterized protein</fullName>
    </submittedName>
</protein>
<gene>
    <name evidence="1" type="ORF">ENR47_00550</name>
</gene>
<accession>A0A832H2M3</accession>